<proteinExistence type="predicted"/>
<feature type="transmembrane region" description="Helical" evidence="1">
    <location>
        <begin position="218"/>
        <end position="238"/>
    </location>
</feature>
<keyword evidence="1" id="KW-1133">Transmembrane helix</keyword>
<feature type="transmembrane region" description="Helical" evidence="1">
    <location>
        <begin position="187"/>
        <end position="211"/>
    </location>
</feature>
<feature type="transmembrane region" description="Helical" evidence="1">
    <location>
        <begin position="137"/>
        <end position="153"/>
    </location>
</feature>
<reference evidence="2 3" key="1">
    <citation type="submission" date="2021-03" db="EMBL/GenBank/DDBJ databases">
        <title>Fibrella sp. HMF5405 genome sequencing and assembly.</title>
        <authorList>
            <person name="Kang H."/>
            <person name="Kim H."/>
            <person name="Bae S."/>
            <person name="Joh K."/>
        </authorList>
    </citation>
    <scope>NUCLEOTIDE SEQUENCE [LARGE SCALE GENOMIC DNA]</scope>
    <source>
        <strain evidence="2 3">HMF5405</strain>
    </source>
</reference>
<evidence type="ECO:0000313" key="2">
    <source>
        <dbReference type="EMBL" id="MBO0947198.1"/>
    </source>
</evidence>
<feature type="transmembrane region" description="Helical" evidence="1">
    <location>
        <begin position="100"/>
        <end position="125"/>
    </location>
</feature>
<gene>
    <name evidence="2" type="ORF">J2I46_01290</name>
</gene>
<sequence length="245" mass="27571">MRRLYTLDYELFVKLVIGFMLATVIGTLLHEAGHWSVISALGGEASIRYGYTRIEKQPGYWRETNDTLAVLKRKYGHQPVIAHDSPEKQYQELLNKRRKLIAFLISLGGPAQTMLTGSFGLLLLMKNRRWWIGKTKLTLSVWLAIFTALFWLRQPGNLAMSLLGTIRRGHLSEGADDESKLSLALHLWQPTILIVTGLTGLSVLAYIIVVIVPANQRVTFLLAGLVGGIAGFWFWLVWAGPVWMP</sequence>
<comment type="caution">
    <text evidence="2">The sequence shown here is derived from an EMBL/GenBank/DDBJ whole genome shotgun (WGS) entry which is preliminary data.</text>
</comment>
<feature type="transmembrane region" description="Helical" evidence="1">
    <location>
        <begin position="12"/>
        <end position="29"/>
    </location>
</feature>
<keyword evidence="1" id="KW-0812">Transmembrane</keyword>
<dbReference type="RefSeq" id="WP_207327115.1">
    <property type="nucleotide sequence ID" value="NZ_JAFMYW010000001.1"/>
</dbReference>
<keyword evidence="1" id="KW-0472">Membrane</keyword>
<keyword evidence="3" id="KW-1185">Reference proteome</keyword>
<organism evidence="2 3">
    <name type="scientific">Fibrella forsythiae</name>
    <dbReference type="NCBI Taxonomy" id="2817061"/>
    <lineage>
        <taxon>Bacteria</taxon>
        <taxon>Pseudomonadati</taxon>
        <taxon>Bacteroidota</taxon>
        <taxon>Cytophagia</taxon>
        <taxon>Cytophagales</taxon>
        <taxon>Spirosomataceae</taxon>
        <taxon>Fibrella</taxon>
    </lineage>
</organism>
<name>A0ABS3JB32_9BACT</name>
<dbReference type="Proteomes" id="UP000664628">
    <property type="component" value="Unassembled WGS sequence"/>
</dbReference>
<evidence type="ECO:0000313" key="3">
    <source>
        <dbReference type="Proteomes" id="UP000664628"/>
    </source>
</evidence>
<protein>
    <recommendedName>
        <fullName evidence="4">Peptidase M50 domain-containing protein</fullName>
    </recommendedName>
</protein>
<evidence type="ECO:0000256" key="1">
    <source>
        <dbReference type="SAM" id="Phobius"/>
    </source>
</evidence>
<dbReference type="EMBL" id="JAFMYW010000001">
    <property type="protein sequence ID" value="MBO0947198.1"/>
    <property type="molecule type" value="Genomic_DNA"/>
</dbReference>
<evidence type="ECO:0008006" key="4">
    <source>
        <dbReference type="Google" id="ProtNLM"/>
    </source>
</evidence>
<accession>A0ABS3JB32</accession>